<protein>
    <submittedName>
        <fullName evidence="1">Uncharacterized protein</fullName>
    </submittedName>
</protein>
<evidence type="ECO:0000313" key="2">
    <source>
        <dbReference type="Proteomes" id="UP000722791"/>
    </source>
</evidence>
<proteinExistence type="predicted"/>
<dbReference type="EMBL" id="BNCQ01000004">
    <property type="protein sequence ID" value="GIL97261.1"/>
    <property type="molecule type" value="Genomic_DNA"/>
</dbReference>
<dbReference type="AlphaFoldDB" id="A0A8J4D7I4"/>
<organism evidence="1 2">
    <name type="scientific">Volvox reticuliferus</name>
    <dbReference type="NCBI Taxonomy" id="1737510"/>
    <lineage>
        <taxon>Eukaryota</taxon>
        <taxon>Viridiplantae</taxon>
        <taxon>Chlorophyta</taxon>
        <taxon>core chlorophytes</taxon>
        <taxon>Chlorophyceae</taxon>
        <taxon>CS clade</taxon>
        <taxon>Chlamydomonadales</taxon>
        <taxon>Volvocaceae</taxon>
        <taxon>Volvox</taxon>
    </lineage>
</organism>
<sequence>MHERHRPSAAQQRFLQFRTPSTPQKVKPIAAAVAEMLTEVKTRGNDGDDGQLAQHIMHGGQRALDTAPPVPLCHCRHTARDDQCPTTRWVDPCSAFLITYRHLQMYVYFAYLDRDGLGLPALDHLPHMGTDL</sequence>
<comment type="caution">
    <text evidence="1">The sequence shown here is derived from an EMBL/GenBank/DDBJ whole genome shotgun (WGS) entry which is preliminary data.</text>
</comment>
<gene>
    <name evidence="1" type="ORF">Vretimale_2986</name>
</gene>
<name>A0A8J4D7I4_9CHLO</name>
<accession>A0A8J4D7I4</accession>
<dbReference type="Proteomes" id="UP000722791">
    <property type="component" value="Unassembled WGS sequence"/>
</dbReference>
<evidence type="ECO:0000313" key="1">
    <source>
        <dbReference type="EMBL" id="GIL97261.1"/>
    </source>
</evidence>
<reference evidence="1" key="1">
    <citation type="journal article" date="2021" name="Proc. Natl. Acad. Sci. U.S.A.">
        <title>Three genomes in the algal genus Volvox reveal the fate of a haploid sex-determining region after a transition to homothallism.</title>
        <authorList>
            <person name="Yamamoto K."/>
            <person name="Hamaji T."/>
            <person name="Kawai-Toyooka H."/>
            <person name="Matsuzaki R."/>
            <person name="Takahashi F."/>
            <person name="Nishimura Y."/>
            <person name="Kawachi M."/>
            <person name="Noguchi H."/>
            <person name="Minakuchi Y."/>
            <person name="Umen J.G."/>
            <person name="Toyoda A."/>
            <person name="Nozaki H."/>
        </authorList>
    </citation>
    <scope>NUCLEOTIDE SEQUENCE</scope>
    <source>
        <strain evidence="1">NIES-3785</strain>
    </source>
</reference>